<evidence type="ECO:0000313" key="3">
    <source>
        <dbReference type="EMBL" id="MBJ7265603.1"/>
    </source>
</evidence>
<feature type="compositionally biased region" description="Basic and acidic residues" evidence="2">
    <location>
        <begin position="156"/>
        <end position="173"/>
    </location>
</feature>
<dbReference type="AlphaFoldDB" id="A0A8I1GEU8"/>
<dbReference type="Proteomes" id="UP000621390">
    <property type="component" value="Unassembled WGS sequence"/>
</dbReference>
<feature type="compositionally biased region" description="Low complexity" evidence="2">
    <location>
        <begin position="114"/>
        <end position="129"/>
    </location>
</feature>
<gene>
    <name evidence="3" type="ORF">JHC10_01460</name>
    <name evidence="4" type="ORF">JHC11_12080</name>
</gene>
<reference evidence="4 6" key="1">
    <citation type="submission" date="2020-09" db="EMBL/GenBank/DDBJ databases">
        <title>Draft Genomes of Bacterial Isolates from North Pond Shallow Sediments.</title>
        <authorList>
            <person name="Kiel Reese B."/>
            <person name="Mullis M."/>
            <person name="Weisend R.E."/>
        </authorList>
    </citation>
    <scope>NUCLEOTIDE SEQUENCE</scope>
    <source>
        <strain evidence="4">KJE-2</strain>
        <strain evidence="3 6">KJE-3</strain>
    </source>
</reference>
<dbReference type="EMBL" id="JAEMOP010000009">
    <property type="protein sequence ID" value="MBJ7316723.1"/>
    <property type="molecule type" value="Genomic_DNA"/>
</dbReference>
<evidence type="ECO:0000313" key="5">
    <source>
        <dbReference type="Proteomes" id="UP000621390"/>
    </source>
</evidence>
<feature type="compositionally biased region" description="Polar residues" evidence="2">
    <location>
        <begin position="174"/>
        <end position="193"/>
    </location>
</feature>
<evidence type="ECO:0000256" key="1">
    <source>
        <dbReference type="SAM" id="Coils"/>
    </source>
</evidence>
<feature type="coiled-coil region" evidence="1">
    <location>
        <begin position="3"/>
        <end position="30"/>
    </location>
</feature>
<evidence type="ECO:0000313" key="6">
    <source>
        <dbReference type="Proteomes" id="UP000655994"/>
    </source>
</evidence>
<protein>
    <submittedName>
        <fullName evidence="4">Uncharacterized protein</fullName>
    </submittedName>
</protein>
<accession>A0A8I1GEU8</accession>
<name>A0A8I1GEU8_9GAMM</name>
<proteinExistence type="predicted"/>
<keyword evidence="6" id="KW-1185">Reference proteome</keyword>
<evidence type="ECO:0000313" key="4">
    <source>
        <dbReference type="EMBL" id="MBJ7316723.1"/>
    </source>
</evidence>
<sequence length="193" mass="21775">MSEQNLNQQLAQLQRQISFHQGQMEERQTDFEKQKEIIEKRFGTIEPDKLQAIYKSMRERYKSLQQLMQKGVSLGTDIVKQLNEGKVDPDLKVELHNVIEAIQTELARNPNDMPEQQTASQTPTTSEAEAAPEESAEREKTSLNSLSPQFSEQDQGDSRKSDLGSINKSKDTTVNETPQPALNESVNDIGTSL</sequence>
<comment type="caution">
    <text evidence="4">The sequence shown here is derived from an EMBL/GenBank/DDBJ whole genome shotgun (WGS) entry which is preliminary data.</text>
</comment>
<feature type="compositionally biased region" description="Polar residues" evidence="2">
    <location>
        <begin position="142"/>
        <end position="153"/>
    </location>
</feature>
<dbReference type="RefSeq" id="WP_199493540.1">
    <property type="nucleotide sequence ID" value="NZ_JAEMOP010000009.1"/>
</dbReference>
<keyword evidence="1" id="KW-0175">Coiled coil</keyword>
<organism evidence="4 5">
    <name type="scientific">Idiomarina abyssalis</name>
    <dbReference type="NCBI Taxonomy" id="86102"/>
    <lineage>
        <taxon>Bacteria</taxon>
        <taxon>Pseudomonadati</taxon>
        <taxon>Pseudomonadota</taxon>
        <taxon>Gammaproteobacteria</taxon>
        <taxon>Alteromonadales</taxon>
        <taxon>Idiomarinaceae</taxon>
        <taxon>Idiomarina</taxon>
    </lineage>
</organism>
<dbReference type="Proteomes" id="UP000655994">
    <property type="component" value="Unassembled WGS sequence"/>
</dbReference>
<feature type="region of interest" description="Disordered" evidence="2">
    <location>
        <begin position="104"/>
        <end position="193"/>
    </location>
</feature>
<dbReference type="EMBL" id="JAEMOS010000002">
    <property type="protein sequence ID" value="MBJ7265603.1"/>
    <property type="molecule type" value="Genomic_DNA"/>
</dbReference>
<evidence type="ECO:0000256" key="2">
    <source>
        <dbReference type="SAM" id="MobiDB-lite"/>
    </source>
</evidence>